<gene>
    <name evidence="4" type="ORF">Csa_6G023890</name>
</gene>
<dbReference type="InterPro" id="IPR001202">
    <property type="entry name" value="WW_dom"/>
</dbReference>
<dbReference type="STRING" id="3659.A0A0A0K842"/>
<dbReference type="OrthoDB" id="670666at2759"/>
<dbReference type="Gramene" id="KGN45930">
    <property type="protein sequence ID" value="KGN45930"/>
    <property type="gene ID" value="Csa_6G023890"/>
</dbReference>
<proteinExistence type="predicted"/>
<reference evidence="4 5" key="2">
    <citation type="journal article" date="2009" name="PLoS ONE">
        <title>An integrated genetic and cytogenetic map of the cucumber genome.</title>
        <authorList>
            <person name="Ren Y."/>
            <person name="Zhang Z."/>
            <person name="Liu J."/>
            <person name="Staub J.E."/>
            <person name="Han Y."/>
            <person name="Cheng Z."/>
            <person name="Li X."/>
            <person name="Lu J."/>
            <person name="Miao H."/>
            <person name="Kang H."/>
            <person name="Xie B."/>
            <person name="Gu X."/>
            <person name="Wang X."/>
            <person name="Du Y."/>
            <person name="Jin W."/>
            <person name="Huang S."/>
        </authorList>
    </citation>
    <scope>NUCLEOTIDE SEQUENCE [LARGE SCALE GENOMIC DNA]</scope>
    <source>
        <strain evidence="5">cv. 9930</strain>
    </source>
</reference>
<dbReference type="PANTHER" id="PTHR14791:SF39">
    <property type="entry name" value="OS12G0233100 PROTEIN"/>
    <property type="match status" value="1"/>
</dbReference>
<keyword evidence="5" id="KW-1185">Reference proteome</keyword>
<dbReference type="PANTHER" id="PTHR14791">
    <property type="entry name" value="BOMB/KIRA PROTEINS"/>
    <property type="match status" value="1"/>
</dbReference>
<evidence type="ECO:0000256" key="2">
    <source>
        <dbReference type="ARBA" id="ARBA00022490"/>
    </source>
</evidence>
<evidence type="ECO:0000313" key="4">
    <source>
        <dbReference type="EMBL" id="KGN45930.1"/>
    </source>
</evidence>
<reference evidence="4 5" key="3">
    <citation type="journal article" date="2010" name="BMC Genomics">
        <title>Transcriptome sequencing and comparative analysis of cucumber flowers with different sex types.</title>
        <authorList>
            <person name="Guo S."/>
            <person name="Zheng Y."/>
            <person name="Joung J.G."/>
            <person name="Liu S."/>
            <person name="Zhang Z."/>
            <person name="Crasta O.R."/>
            <person name="Sobral B.W."/>
            <person name="Xu Y."/>
            <person name="Huang S."/>
            <person name="Fei Z."/>
        </authorList>
    </citation>
    <scope>NUCLEOTIDE SEQUENCE [LARGE SCALE GENOMIC DNA]</scope>
    <source>
        <strain evidence="5">cv. 9930</strain>
    </source>
</reference>
<reference evidence="4 5" key="4">
    <citation type="journal article" date="2011" name="BMC Genomics">
        <title>RNA-Seq improves annotation of protein-coding genes in the cucumber genome.</title>
        <authorList>
            <person name="Li Z."/>
            <person name="Zhang Z."/>
            <person name="Yan P."/>
            <person name="Huang S."/>
            <person name="Fei Z."/>
            <person name="Lin K."/>
        </authorList>
    </citation>
    <scope>NUCLEOTIDE SEQUENCE [LARGE SCALE GENOMIC DNA]</scope>
    <source>
        <strain evidence="5">cv. 9930</strain>
    </source>
</reference>
<dbReference type="PROSITE" id="PS50020">
    <property type="entry name" value="WW_DOMAIN_2"/>
    <property type="match status" value="1"/>
</dbReference>
<evidence type="ECO:0000313" key="5">
    <source>
        <dbReference type="Proteomes" id="UP000029981"/>
    </source>
</evidence>
<accession>A0A0A0K842</accession>
<dbReference type="OMA" id="MEYDHNY"/>
<organism evidence="4 5">
    <name type="scientific">Cucumis sativus</name>
    <name type="common">Cucumber</name>
    <dbReference type="NCBI Taxonomy" id="3659"/>
    <lineage>
        <taxon>Eukaryota</taxon>
        <taxon>Viridiplantae</taxon>
        <taxon>Streptophyta</taxon>
        <taxon>Embryophyta</taxon>
        <taxon>Tracheophyta</taxon>
        <taxon>Spermatophyta</taxon>
        <taxon>Magnoliopsida</taxon>
        <taxon>eudicotyledons</taxon>
        <taxon>Gunneridae</taxon>
        <taxon>Pentapetalae</taxon>
        <taxon>rosids</taxon>
        <taxon>fabids</taxon>
        <taxon>Cucurbitales</taxon>
        <taxon>Cucurbitaceae</taxon>
        <taxon>Benincaseae</taxon>
        <taxon>Cucumis</taxon>
    </lineage>
</organism>
<protein>
    <recommendedName>
        <fullName evidence="3">WW domain-containing protein</fullName>
    </recommendedName>
</protein>
<feature type="domain" description="WW" evidence="3">
    <location>
        <begin position="65"/>
        <end position="99"/>
    </location>
</feature>
<dbReference type="EMBL" id="CM002927">
    <property type="protein sequence ID" value="KGN45930.1"/>
    <property type="molecule type" value="Genomic_DNA"/>
</dbReference>
<dbReference type="SUPFAM" id="SSF51045">
    <property type="entry name" value="WW domain"/>
    <property type="match status" value="1"/>
</dbReference>
<evidence type="ECO:0000259" key="3">
    <source>
        <dbReference type="PROSITE" id="PS50020"/>
    </source>
</evidence>
<keyword evidence="2" id="KW-0963">Cytoplasm</keyword>
<name>A0A0A0K842_CUCSA</name>
<dbReference type="Gene3D" id="2.20.70.10">
    <property type="match status" value="1"/>
</dbReference>
<dbReference type="GO" id="GO:0005737">
    <property type="term" value="C:cytoplasm"/>
    <property type="evidence" value="ECO:0007669"/>
    <property type="project" value="UniProtKB-SubCell"/>
</dbReference>
<dbReference type="InterPro" id="IPR051105">
    <property type="entry name" value="WWC/KIBRA_Hippo_Reg"/>
</dbReference>
<comment type="subcellular location">
    <subcellularLocation>
        <location evidence="1">Cytoplasm</location>
    </subcellularLocation>
</comment>
<dbReference type="AlphaFoldDB" id="A0A0A0K842"/>
<sequence>MLDMEFPELSLAPTRQFVKSDEMNSSSSKHLVEISSQCSRKRKLLLHDHHHFIKSQTSVDLQLKDPLPLHWEQCLDLQSGKMYYLNRKTLRKSWNWPKDQDHHQQHHHQKLDLALELNNINSPSSKADNLMNFGHEHGNYSFSESSNMVALPCLNCHLLVILSKSSPSCPNCKHFHTLFPNCPSSPNSPPNTLPLLN</sequence>
<reference evidence="4 5" key="1">
    <citation type="journal article" date="2009" name="Nat. Genet.">
        <title>The genome of the cucumber, Cucumis sativus L.</title>
        <authorList>
            <person name="Huang S."/>
            <person name="Li R."/>
            <person name="Zhang Z."/>
            <person name="Li L."/>
            <person name="Gu X."/>
            <person name="Fan W."/>
            <person name="Lucas W.J."/>
            <person name="Wang X."/>
            <person name="Xie B."/>
            <person name="Ni P."/>
            <person name="Ren Y."/>
            <person name="Zhu H."/>
            <person name="Li J."/>
            <person name="Lin K."/>
            <person name="Jin W."/>
            <person name="Fei Z."/>
            <person name="Li G."/>
            <person name="Staub J."/>
            <person name="Kilian A."/>
            <person name="van der Vossen E.A."/>
            <person name="Wu Y."/>
            <person name="Guo J."/>
            <person name="He J."/>
            <person name="Jia Z."/>
            <person name="Ren Y."/>
            <person name="Tian G."/>
            <person name="Lu Y."/>
            <person name="Ruan J."/>
            <person name="Qian W."/>
            <person name="Wang M."/>
            <person name="Huang Q."/>
            <person name="Li B."/>
            <person name="Xuan Z."/>
            <person name="Cao J."/>
            <person name="Asan"/>
            <person name="Wu Z."/>
            <person name="Zhang J."/>
            <person name="Cai Q."/>
            <person name="Bai Y."/>
            <person name="Zhao B."/>
            <person name="Han Y."/>
            <person name="Li Y."/>
            <person name="Li X."/>
            <person name="Wang S."/>
            <person name="Shi Q."/>
            <person name="Liu S."/>
            <person name="Cho W.K."/>
            <person name="Kim J.Y."/>
            <person name="Xu Y."/>
            <person name="Heller-Uszynska K."/>
            <person name="Miao H."/>
            <person name="Cheng Z."/>
            <person name="Zhang S."/>
            <person name="Wu J."/>
            <person name="Yang Y."/>
            <person name="Kang H."/>
            <person name="Li M."/>
            <person name="Liang H."/>
            <person name="Ren X."/>
            <person name="Shi Z."/>
            <person name="Wen M."/>
            <person name="Jian M."/>
            <person name="Yang H."/>
            <person name="Zhang G."/>
            <person name="Yang Z."/>
            <person name="Chen R."/>
            <person name="Liu S."/>
            <person name="Li J."/>
            <person name="Ma L."/>
            <person name="Liu H."/>
            <person name="Zhou Y."/>
            <person name="Zhao J."/>
            <person name="Fang X."/>
            <person name="Li G."/>
            <person name="Fang L."/>
            <person name="Li Y."/>
            <person name="Liu D."/>
            <person name="Zheng H."/>
            <person name="Zhang Y."/>
            <person name="Qin N."/>
            <person name="Li Z."/>
            <person name="Yang G."/>
            <person name="Yang S."/>
            <person name="Bolund L."/>
            <person name="Kristiansen K."/>
            <person name="Zheng H."/>
            <person name="Li S."/>
            <person name="Zhang X."/>
            <person name="Yang H."/>
            <person name="Wang J."/>
            <person name="Sun R."/>
            <person name="Zhang B."/>
            <person name="Jiang S."/>
            <person name="Wang J."/>
            <person name="Du Y."/>
            <person name="Li S."/>
        </authorList>
    </citation>
    <scope>NUCLEOTIDE SEQUENCE [LARGE SCALE GENOMIC DNA]</scope>
    <source>
        <strain evidence="5">cv. 9930</strain>
    </source>
</reference>
<evidence type="ECO:0000256" key="1">
    <source>
        <dbReference type="ARBA" id="ARBA00004496"/>
    </source>
</evidence>
<dbReference type="Proteomes" id="UP000029981">
    <property type="component" value="Chromosome 6"/>
</dbReference>
<dbReference type="InterPro" id="IPR036020">
    <property type="entry name" value="WW_dom_sf"/>
</dbReference>